<dbReference type="AlphaFoldDB" id="A0A8H5A3Y4"/>
<dbReference type="EMBL" id="JAAFOW010002248">
    <property type="protein sequence ID" value="KAF5257575.1"/>
    <property type="molecule type" value="Genomic_DNA"/>
</dbReference>
<gene>
    <name evidence="2" type="ORF">FOXYS1_11890</name>
</gene>
<dbReference type="Proteomes" id="UP000558688">
    <property type="component" value="Unassembled WGS sequence"/>
</dbReference>
<name>A0A8H5A3Y4_FUSOX</name>
<evidence type="ECO:0000313" key="3">
    <source>
        <dbReference type="Proteomes" id="UP000558688"/>
    </source>
</evidence>
<evidence type="ECO:0000256" key="1">
    <source>
        <dbReference type="SAM" id="MobiDB-lite"/>
    </source>
</evidence>
<proteinExistence type="predicted"/>
<sequence>MDFRVSDGLREDYGGVWGSARGAAKTGETRFSENWGPILVSLSPSLELSSVPTAIPSTVTRDHQNISNSPAPARSEANTQTLQHTRLRCKVLTPDKFKVKPIS</sequence>
<accession>A0A8H5A3Y4</accession>
<reference evidence="2" key="1">
    <citation type="submission" date="2020-02" db="EMBL/GenBank/DDBJ databases">
        <title>Identification and distribution of gene clusters putatively required for synthesis of sphingolipid metabolism inhibitors in phylogenetically diverse species of the filamentous fungus Fusarium.</title>
        <authorList>
            <person name="Kim H.-S."/>
            <person name="Busman M."/>
            <person name="Brown D.W."/>
            <person name="Divon H."/>
            <person name="Uhlig S."/>
            <person name="Proctor R.H."/>
        </authorList>
    </citation>
    <scope>NUCLEOTIDE SEQUENCE [LARGE SCALE GENOMIC DNA]</scope>
    <source>
        <strain evidence="2">NRRL 39464</strain>
    </source>
</reference>
<feature type="non-terminal residue" evidence="2">
    <location>
        <position position="1"/>
    </location>
</feature>
<feature type="region of interest" description="Disordered" evidence="1">
    <location>
        <begin position="60"/>
        <end position="84"/>
    </location>
</feature>
<comment type="caution">
    <text evidence="2">The sequence shown here is derived from an EMBL/GenBank/DDBJ whole genome shotgun (WGS) entry which is preliminary data.</text>
</comment>
<protein>
    <submittedName>
        <fullName evidence="2">Uncharacterized protein</fullName>
    </submittedName>
</protein>
<organism evidence="2 3">
    <name type="scientific">Fusarium oxysporum</name>
    <name type="common">Fusarium vascular wilt</name>
    <dbReference type="NCBI Taxonomy" id="5507"/>
    <lineage>
        <taxon>Eukaryota</taxon>
        <taxon>Fungi</taxon>
        <taxon>Dikarya</taxon>
        <taxon>Ascomycota</taxon>
        <taxon>Pezizomycotina</taxon>
        <taxon>Sordariomycetes</taxon>
        <taxon>Hypocreomycetidae</taxon>
        <taxon>Hypocreales</taxon>
        <taxon>Nectriaceae</taxon>
        <taxon>Fusarium</taxon>
        <taxon>Fusarium oxysporum species complex</taxon>
    </lineage>
</organism>
<evidence type="ECO:0000313" key="2">
    <source>
        <dbReference type="EMBL" id="KAF5257575.1"/>
    </source>
</evidence>